<feature type="chain" id="PRO_5041216181" evidence="1">
    <location>
        <begin position="21"/>
        <end position="62"/>
    </location>
</feature>
<accession>A0AA39WYY2</accession>
<dbReference type="EMBL" id="JAULSU010000003">
    <property type="protein sequence ID" value="KAK0624219.1"/>
    <property type="molecule type" value="Genomic_DNA"/>
</dbReference>
<evidence type="ECO:0000313" key="3">
    <source>
        <dbReference type="Proteomes" id="UP001175000"/>
    </source>
</evidence>
<keyword evidence="1" id="KW-0732">Signal</keyword>
<feature type="signal peptide" evidence="1">
    <location>
        <begin position="1"/>
        <end position="20"/>
    </location>
</feature>
<evidence type="ECO:0000313" key="2">
    <source>
        <dbReference type="EMBL" id="KAK0624219.1"/>
    </source>
</evidence>
<keyword evidence="3" id="KW-1185">Reference proteome</keyword>
<sequence>MQFSALLTLAITSIFTLTAANPIEIEPRGGVPCSPSEPCPPQWPKCIKFPSSCQSNCAGICV</sequence>
<protein>
    <submittedName>
        <fullName evidence="2">Uncharacterized protein</fullName>
    </submittedName>
</protein>
<dbReference type="Proteomes" id="UP001175000">
    <property type="component" value="Unassembled WGS sequence"/>
</dbReference>
<dbReference type="AlphaFoldDB" id="A0AA39WYY2"/>
<proteinExistence type="predicted"/>
<evidence type="ECO:0000256" key="1">
    <source>
        <dbReference type="SAM" id="SignalP"/>
    </source>
</evidence>
<comment type="caution">
    <text evidence="2">The sequence shown here is derived from an EMBL/GenBank/DDBJ whole genome shotgun (WGS) entry which is preliminary data.</text>
</comment>
<name>A0AA39WYY2_9PEZI</name>
<reference evidence="2" key="1">
    <citation type="submission" date="2023-06" db="EMBL/GenBank/DDBJ databases">
        <title>Genome-scale phylogeny and comparative genomics of the fungal order Sordariales.</title>
        <authorList>
            <consortium name="Lawrence Berkeley National Laboratory"/>
            <person name="Hensen N."/>
            <person name="Bonometti L."/>
            <person name="Westerberg I."/>
            <person name="Brannstrom I.O."/>
            <person name="Guillou S."/>
            <person name="Cros-Aarteil S."/>
            <person name="Calhoun S."/>
            <person name="Haridas S."/>
            <person name="Kuo A."/>
            <person name="Mondo S."/>
            <person name="Pangilinan J."/>
            <person name="Riley R."/>
            <person name="Labutti K."/>
            <person name="Andreopoulos B."/>
            <person name="Lipzen A."/>
            <person name="Chen C."/>
            <person name="Yanf M."/>
            <person name="Daum C."/>
            <person name="Ng V."/>
            <person name="Clum A."/>
            <person name="Steindorff A."/>
            <person name="Ohm R."/>
            <person name="Martin F."/>
            <person name="Silar P."/>
            <person name="Natvig D."/>
            <person name="Lalanne C."/>
            <person name="Gautier V."/>
            <person name="Ament-Velasquez S.L."/>
            <person name="Kruys A."/>
            <person name="Hutchinson M.I."/>
            <person name="Powell A.J."/>
            <person name="Barry K."/>
            <person name="Miller A.N."/>
            <person name="Grigoriev I.V."/>
            <person name="Debuchy R."/>
            <person name="Gladieux P."/>
            <person name="Thoren M.H."/>
            <person name="Johannesson H."/>
        </authorList>
    </citation>
    <scope>NUCLEOTIDE SEQUENCE</scope>
    <source>
        <strain evidence="2">CBS 606.72</strain>
    </source>
</reference>
<gene>
    <name evidence="2" type="ORF">B0T14DRAFT_517686</name>
</gene>
<organism evidence="2 3">
    <name type="scientific">Immersiella caudata</name>
    <dbReference type="NCBI Taxonomy" id="314043"/>
    <lineage>
        <taxon>Eukaryota</taxon>
        <taxon>Fungi</taxon>
        <taxon>Dikarya</taxon>
        <taxon>Ascomycota</taxon>
        <taxon>Pezizomycotina</taxon>
        <taxon>Sordariomycetes</taxon>
        <taxon>Sordariomycetidae</taxon>
        <taxon>Sordariales</taxon>
        <taxon>Lasiosphaeriaceae</taxon>
        <taxon>Immersiella</taxon>
    </lineage>
</organism>